<dbReference type="OrthoDB" id="3549294at2759"/>
<dbReference type="AlphaFoldDB" id="A0A0D8JUW9"/>
<dbReference type="Proteomes" id="UP000001261">
    <property type="component" value="Unassembled WGS sequence"/>
</dbReference>
<sequence length="210" mass="22619">MSEPPLAPTFLPAEPVMPNITISYEALNHREESVSENATRSIFGWLRVEGYPPGEMKIHEWMLAASFNPGKQLENSVPAMQDKRWGKRRPFCLWSLVLGPGISTRAFVIRGLPWIGGSSGGEEGVLAGSVTKGTGKDSGLVFGAVAALAVVFAGVLAAQELCLLNSPASHSQIDTYYTILPFGEPHTAMVTAWLLVIHSLVVKLIECAAF</sequence>
<protein>
    <submittedName>
        <fullName evidence="1">Uncharacterized protein</fullName>
    </submittedName>
</protein>
<proteinExistence type="predicted"/>
<evidence type="ECO:0000313" key="1">
    <source>
        <dbReference type="EMBL" id="KJF60083.1"/>
    </source>
</evidence>
<dbReference type="EMBL" id="GG704911">
    <property type="protein sequence ID" value="KJF60083.1"/>
    <property type="molecule type" value="Genomic_DNA"/>
</dbReference>
<dbReference type="KEGG" id="cim:CIMG_12729"/>
<evidence type="ECO:0000313" key="2">
    <source>
        <dbReference type="Proteomes" id="UP000001261"/>
    </source>
</evidence>
<dbReference type="InParanoid" id="A0A0D8JUW9"/>
<dbReference type="GeneID" id="24164356"/>
<reference evidence="2" key="2">
    <citation type="journal article" date="2010" name="Genome Res.">
        <title>Population genomic sequencing of Coccidioides fungi reveals recent hybridization and transposon control.</title>
        <authorList>
            <person name="Neafsey D.E."/>
            <person name="Barker B.M."/>
            <person name="Sharpton T.J."/>
            <person name="Stajich J.E."/>
            <person name="Park D.J."/>
            <person name="Whiston E."/>
            <person name="Hung C.-Y."/>
            <person name="McMahan C."/>
            <person name="White J."/>
            <person name="Sykes S."/>
            <person name="Heiman D."/>
            <person name="Young S."/>
            <person name="Zeng Q."/>
            <person name="Abouelleil A."/>
            <person name="Aftuck L."/>
            <person name="Bessette D."/>
            <person name="Brown A."/>
            <person name="FitzGerald M."/>
            <person name="Lui A."/>
            <person name="Macdonald J.P."/>
            <person name="Priest M."/>
            <person name="Orbach M.J."/>
            <person name="Galgiani J.N."/>
            <person name="Kirkland T.N."/>
            <person name="Cole G.T."/>
            <person name="Birren B.W."/>
            <person name="Henn M.R."/>
            <person name="Taylor J.W."/>
            <person name="Rounsley S.D."/>
        </authorList>
    </citation>
    <scope>GENOME REANNOTATION</scope>
    <source>
        <strain evidence="2">RS</strain>
    </source>
</reference>
<dbReference type="RefSeq" id="XP_004445722.1">
    <property type="nucleotide sequence ID" value="XM_004445665.1"/>
</dbReference>
<keyword evidence="2" id="KW-1185">Reference proteome</keyword>
<organism evidence="1 2">
    <name type="scientific">Coccidioides immitis (strain RS)</name>
    <name type="common">Valley fever fungus</name>
    <dbReference type="NCBI Taxonomy" id="246410"/>
    <lineage>
        <taxon>Eukaryota</taxon>
        <taxon>Fungi</taxon>
        <taxon>Dikarya</taxon>
        <taxon>Ascomycota</taxon>
        <taxon>Pezizomycotina</taxon>
        <taxon>Eurotiomycetes</taxon>
        <taxon>Eurotiomycetidae</taxon>
        <taxon>Onygenales</taxon>
        <taxon>Onygenaceae</taxon>
        <taxon>Coccidioides</taxon>
    </lineage>
</organism>
<name>A0A0D8JUW9_COCIM</name>
<accession>A0A0D8JUW9</accession>
<reference evidence="2" key="1">
    <citation type="journal article" date="2009" name="Genome Res.">
        <title>Comparative genomic analyses of the human fungal pathogens Coccidioides and their relatives.</title>
        <authorList>
            <person name="Sharpton T.J."/>
            <person name="Stajich J.E."/>
            <person name="Rounsley S.D."/>
            <person name="Gardner M.J."/>
            <person name="Wortman J.R."/>
            <person name="Jordar V.S."/>
            <person name="Maiti R."/>
            <person name="Kodira C.D."/>
            <person name="Neafsey D.E."/>
            <person name="Zeng Q."/>
            <person name="Hung C.-Y."/>
            <person name="McMahan C."/>
            <person name="Muszewska A."/>
            <person name="Grynberg M."/>
            <person name="Mandel M.A."/>
            <person name="Kellner E.M."/>
            <person name="Barker B.M."/>
            <person name="Galgiani J.N."/>
            <person name="Orbach M.J."/>
            <person name="Kirkland T.N."/>
            <person name="Cole G.T."/>
            <person name="Henn M.R."/>
            <person name="Birren B.W."/>
            <person name="Taylor J.W."/>
        </authorList>
    </citation>
    <scope>NUCLEOTIDE SEQUENCE [LARGE SCALE GENOMIC DNA]</scope>
    <source>
        <strain evidence="2">RS</strain>
    </source>
</reference>
<dbReference type="VEuPathDB" id="FungiDB:CIMG_12729"/>
<gene>
    <name evidence="1" type="ORF">CIMG_12729</name>
</gene>